<sequence length="22" mass="2497">MKKLCDLNCITSTLKKSTLVTR</sequence>
<keyword evidence="2" id="KW-1185">Reference proteome</keyword>
<proteinExistence type="predicted"/>
<name>T1JXV1_TETUR</name>
<dbReference type="AlphaFoldDB" id="T1JXV1"/>
<dbReference type="Proteomes" id="UP000015104">
    <property type="component" value="Unassembled WGS sequence"/>
</dbReference>
<evidence type="ECO:0000313" key="2">
    <source>
        <dbReference type="Proteomes" id="UP000015104"/>
    </source>
</evidence>
<reference evidence="1" key="2">
    <citation type="submission" date="2015-06" db="UniProtKB">
        <authorList>
            <consortium name="EnsemblMetazoa"/>
        </authorList>
    </citation>
    <scope>IDENTIFICATION</scope>
</reference>
<dbReference type="EnsemblMetazoa" id="tetur02g13350.1">
    <property type="protein sequence ID" value="tetur02g13350.1"/>
    <property type="gene ID" value="tetur02g13350"/>
</dbReference>
<accession>T1JXV1</accession>
<protein>
    <submittedName>
        <fullName evidence="1">Uncharacterized protein</fullName>
    </submittedName>
</protein>
<organism evidence="1 2">
    <name type="scientific">Tetranychus urticae</name>
    <name type="common">Two-spotted spider mite</name>
    <dbReference type="NCBI Taxonomy" id="32264"/>
    <lineage>
        <taxon>Eukaryota</taxon>
        <taxon>Metazoa</taxon>
        <taxon>Ecdysozoa</taxon>
        <taxon>Arthropoda</taxon>
        <taxon>Chelicerata</taxon>
        <taxon>Arachnida</taxon>
        <taxon>Acari</taxon>
        <taxon>Acariformes</taxon>
        <taxon>Trombidiformes</taxon>
        <taxon>Prostigmata</taxon>
        <taxon>Eleutherengona</taxon>
        <taxon>Raphignathae</taxon>
        <taxon>Tetranychoidea</taxon>
        <taxon>Tetranychidae</taxon>
        <taxon>Tetranychus</taxon>
    </lineage>
</organism>
<evidence type="ECO:0000313" key="1">
    <source>
        <dbReference type="EnsemblMetazoa" id="tetur02g13350.1"/>
    </source>
</evidence>
<dbReference type="EMBL" id="CAEY01000835">
    <property type="status" value="NOT_ANNOTATED_CDS"/>
    <property type="molecule type" value="Genomic_DNA"/>
</dbReference>
<dbReference type="HOGENOM" id="CLU_3425234_0_0_1"/>
<reference evidence="2" key="1">
    <citation type="submission" date="2011-08" db="EMBL/GenBank/DDBJ databases">
        <authorList>
            <person name="Rombauts S."/>
        </authorList>
    </citation>
    <scope>NUCLEOTIDE SEQUENCE</scope>
    <source>
        <strain evidence="2">London</strain>
    </source>
</reference>